<organism evidence="1 2">
    <name type="scientific">Canavalia gladiata</name>
    <name type="common">Sword bean</name>
    <name type="synonym">Dolichos gladiatus</name>
    <dbReference type="NCBI Taxonomy" id="3824"/>
    <lineage>
        <taxon>Eukaryota</taxon>
        <taxon>Viridiplantae</taxon>
        <taxon>Streptophyta</taxon>
        <taxon>Embryophyta</taxon>
        <taxon>Tracheophyta</taxon>
        <taxon>Spermatophyta</taxon>
        <taxon>Magnoliopsida</taxon>
        <taxon>eudicotyledons</taxon>
        <taxon>Gunneridae</taxon>
        <taxon>Pentapetalae</taxon>
        <taxon>rosids</taxon>
        <taxon>fabids</taxon>
        <taxon>Fabales</taxon>
        <taxon>Fabaceae</taxon>
        <taxon>Papilionoideae</taxon>
        <taxon>50 kb inversion clade</taxon>
        <taxon>NPAAA clade</taxon>
        <taxon>indigoferoid/millettioid clade</taxon>
        <taxon>Phaseoleae</taxon>
        <taxon>Canavalia</taxon>
    </lineage>
</organism>
<dbReference type="Proteomes" id="UP001367508">
    <property type="component" value="Unassembled WGS sequence"/>
</dbReference>
<accession>A0AAN9N2D5</accession>
<evidence type="ECO:0000313" key="2">
    <source>
        <dbReference type="Proteomes" id="UP001367508"/>
    </source>
</evidence>
<keyword evidence="2" id="KW-1185">Reference proteome</keyword>
<comment type="caution">
    <text evidence="1">The sequence shown here is derived from an EMBL/GenBank/DDBJ whole genome shotgun (WGS) entry which is preliminary data.</text>
</comment>
<gene>
    <name evidence="1" type="ORF">VNO77_04069</name>
</gene>
<proteinExistence type="predicted"/>
<dbReference type="AlphaFoldDB" id="A0AAN9N2D5"/>
<name>A0AAN9N2D5_CANGL</name>
<sequence length="156" mass="17231">MIKPEGLSFQPYLLLDFLRAIVSRPYKTDASYDLKANCMNHKGGCTPQRTGLEAISTPKGMHVTTHLSSTHLQPSRLIPTRHNSSSKANFLVQDGGGVMGHIPHSTPQHSEHYLVPDYKMVKDWFRYSESLQGYLVIKMSDIAPNLASLATAAPPA</sequence>
<reference evidence="1 2" key="1">
    <citation type="submission" date="2024-01" db="EMBL/GenBank/DDBJ databases">
        <title>The genomes of 5 underutilized Papilionoideae crops provide insights into root nodulation and disease resistanc.</title>
        <authorList>
            <person name="Jiang F."/>
        </authorList>
    </citation>
    <scope>NUCLEOTIDE SEQUENCE [LARGE SCALE GENOMIC DNA]</scope>
    <source>
        <strain evidence="1">LVBAO_FW01</strain>
        <tissue evidence="1">Leaves</tissue>
    </source>
</reference>
<evidence type="ECO:0000313" key="1">
    <source>
        <dbReference type="EMBL" id="KAK7361973.1"/>
    </source>
</evidence>
<dbReference type="EMBL" id="JAYMYQ010000001">
    <property type="protein sequence ID" value="KAK7361973.1"/>
    <property type="molecule type" value="Genomic_DNA"/>
</dbReference>
<protein>
    <submittedName>
        <fullName evidence="1">Uncharacterized protein</fullName>
    </submittedName>
</protein>